<sequence>MTYHSHNLAALIGSRICHDLISPIGAVTNGLELLALSGTTDCPEMTLVNDSAANANARIRLFRMAFGLASADQTTGSQEIRDFLKGVYSDGRIVVNWMPTGDLLRRVAQAAVLSILCAEQAIPFGGTLTISESDGQWIITATGDRLKADPALWAALKGYDAPREIAPAHVQFILLPAVLNEIGRHCHYDISPSGARILF</sequence>
<accession>A0A1Y5R8V6</accession>
<dbReference type="Gene3D" id="1.10.287.130">
    <property type="match status" value="1"/>
</dbReference>
<dbReference type="RefSeq" id="WP_176228524.1">
    <property type="nucleotide sequence ID" value="NZ_FWFL01000001.1"/>
</dbReference>
<dbReference type="InterPro" id="IPR018762">
    <property type="entry name" value="ChpT_C"/>
</dbReference>
<dbReference type="Proteomes" id="UP000193827">
    <property type="component" value="Unassembled WGS sequence"/>
</dbReference>
<reference evidence="2 3" key="1">
    <citation type="submission" date="2017-03" db="EMBL/GenBank/DDBJ databases">
        <authorList>
            <person name="Afonso C.L."/>
            <person name="Miller P.J."/>
            <person name="Scott M.A."/>
            <person name="Spackman E."/>
            <person name="Goraichik I."/>
            <person name="Dimitrov K.M."/>
            <person name="Suarez D.L."/>
            <person name="Swayne D.E."/>
        </authorList>
    </citation>
    <scope>NUCLEOTIDE SEQUENCE [LARGE SCALE GENOMIC DNA]</scope>
    <source>
        <strain evidence="2 3">CECT 8287</strain>
    </source>
</reference>
<organism evidence="2 3">
    <name type="scientific">Roseovarius litorisediminis</name>
    <dbReference type="NCBI Taxonomy" id="1312363"/>
    <lineage>
        <taxon>Bacteria</taxon>
        <taxon>Pseudomonadati</taxon>
        <taxon>Pseudomonadota</taxon>
        <taxon>Alphaproteobacteria</taxon>
        <taxon>Rhodobacterales</taxon>
        <taxon>Roseobacteraceae</taxon>
        <taxon>Roseovarius</taxon>
    </lineage>
</organism>
<name>A0A1Y5R8V6_9RHOB</name>
<proteinExistence type="predicted"/>
<gene>
    <name evidence="2" type="ORF">PEL8287_00222</name>
</gene>
<feature type="domain" description="Histidine phosphotransferase ChpT C-terminal" evidence="1">
    <location>
        <begin position="78"/>
        <end position="190"/>
    </location>
</feature>
<dbReference type="AlphaFoldDB" id="A0A1Y5R8V6"/>
<keyword evidence="3" id="KW-1185">Reference proteome</keyword>
<protein>
    <recommendedName>
        <fullName evidence="1">Histidine phosphotransferase ChpT C-terminal domain-containing protein</fullName>
    </recommendedName>
</protein>
<evidence type="ECO:0000313" key="2">
    <source>
        <dbReference type="EMBL" id="SLN11133.1"/>
    </source>
</evidence>
<evidence type="ECO:0000313" key="3">
    <source>
        <dbReference type="Proteomes" id="UP000193827"/>
    </source>
</evidence>
<dbReference type="EMBL" id="FWFL01000001">
    <property type="protein sequence ID" value="SLN11133.1"/>
    <property type="molecule type" value="Genomic_DNA"/>
</dbReference>
<dbReference type="Gene3D" id="3.30.565.10">
    <property type="entry name" value="Histidine kinase-like ATPase, C-terminal domain"/>
    <property type="match status" value="1"/>
</dbReference>
<dbReference type="InterPro" id="IPR036890">
    <property type="entry name" value="HATPase_C_sf"/>
</dbReference>
<dbReference type="Pfam" id="PF10090">
    <property type="entry name" value="HPTransfase"/>
    <property type="match status" value="1"/>
</dbReference>
<evidence type="ECO:0000259" key="1">
    <source>
        <dbReference type="Pfam" id="PF10090"/>
    </source>
</evidence>